<dbReference type="Proteomes" id="UP001163096">
    <property type="component" value="Chromosome"/>
</dbReference>
<dbReference type="InterPro" id="IPR004839">
    <property type="entry name" value="Aminotransferase_I/II_large"/>
</dbReference>
<sequence length="376" mass="41623">MDIPPFALERYFGKYEFSAPHMLSAADCETWTPGEIFAMEEGSLDAFCSMRLMYTESQGDPALREEIAAITGGSIGAEDCIVFAGAEEGIFITMHALLGPGDHAVVLFPAYQSLFEVARHVGADVSFWQMHEEDGWRPRMDELRALIRPETKCIIVNSPHNPTGFHFPAAEMAELIAIAEEHDCWLFCDEVYRFGEYDPSARLPAVASRYAKGISVGVMSKSFGLAGLRLGWVATQDTELISRILAWKDYTTICTSAPAEYLSGIALRHADSIIERNRTILNENRALLEDFFDRHADFFTCQAPVAGPVCFPRYLGEEGAEAFCDTLIRETGVILLPSTAFGAGDAHIRFGFGRRDMMPALGALEEYLTAMERNGV</sequence>
<feature type="domain" description="Aminotransferase class I/classII large" evidence="1">
    <location>
        <begin position="49"/>
        <end position="352"/>
    </location>
</feature>
<accession>A0A9X9S5P5</accession>
<dbReference type="GO" id="GO:0008483">
    <property type="term" value="F:transaminase activity"/>
    <property type="evidence" value="ECO:0007669"/>
    <property type="project" value="UniProtKB-KW"/>
</dbReference>
<dbReference type="KEGG" id="mou:OU421_05905"/>
<dbReference type="InterPro" id="IPR015422">
    <property type="entry name" value="PyrdxlP-dep_Trfase_small"/>
</dbReference>
<name>A0A9X9S5P5_METOG</name>
<dbReference type="PANTHER" id="PTHR43510:SF1">
    <property type="entry name" value="AMINOTRANSFERASE FUNCTION, HYPOTHETICAL (EUROFUNG)"/>
    <property type="match status" value="1"/>
</dbReference>
<keyword evidence="2" id="KW-0808">Transferase</keyword>
<dbReference type="Gene3D" id="3.40.640.10">
    <property type="entry name" value="Type I PLP-dependent aspartate aminotransferase-like (Major domain)"/>
    <property type="match status" value="1"/>
</dbReference>
<dbReference type="AlphaFoldDB" id="A0A9X9S5P5"/>
<dbReference type="RefSeq" id="WP_268187682.1">
    <property type="nucleotide sequence ID" value="NZ_CP113361.1"/>
</dbReference>
<keyword evidence="3" id="KW-1185">Reference proteome</keyword>
<evidence type="ECO:0000259" key="1">
    <source>
        <dbReference type="Pfam" id="PF00155"/>
    </source>
</evidence>
<evidence type="ECO:0000313" key="3">
    <source>
        <dbReference type="Proteomes" id="UP001163096"/>
    </source>
</evidence>
<dbReference type="InterPro" id="IPR015424">
    <property type="entry name" value="PyrdxlP-dep_Trfase"/>
</dbReference>
<reference evidence="2" key="1">
    <citation type="submission" date="2022-11" db="EMBL/GenBank/DDBJ databases">
        <title>Complete genome sequence of Methanogenium organophilum DSM 3596.</title>
        <authorList>
            <person name="Chen S.-C."/>
            <person name="Lai S.-J."/>
            <person name="You Y.-T."/>
        </authorList>
    </citation>
    <scope>NUCLEOTIDE SEQUENCE</scope>
    <source>
        <strain evidence="2">DSM 3596</strain>
    </source>
</reference>
<dbReference type="Pfam" id="PF00155">
    <property type="entry name" value="Aminotran_1_2"/>
    <property type="match status" value="1"/>
</dbReference>
<dbReference type="PANTHER" id="PTHR43510">
    <property type="entry name" value="AMINOTRANSFERASE FUNCTION, HYPOTHETICAL (EUROFUNG)"/>
    <property type="match status" value="1"/>
</dbReference>
<proteinExistence type="predicted"/>
<dbReference type="EMBL" id="CP113361">
    <property type="protein sequence ID" value="WAI02404.1"/>
    <property type="molecule type" value="Genomic_DNA"/>
</dbReference>
<evidence type="ECO:0000313" key="2">
    <source>
        <dbReference type="EMBL" id="WAI02404.1"/>
    </source>
</evidence>
<dbReference type="SUPFAM" id="SSF53383">
    <property type="entry name" value="PLP-dependent transferases"/>
    <property type="match status" value="1"/>
</dbReference>
<dbReference type="CDD" id="cd00609">
    <property type="entry name" value="AAT_like"/>
    <property type="match status" value="1"/>
</dbReference>
<dbReference type="GeneID" id="76834617"/>
<protein>
    <submittedName>
        <fullName evidence="2">Aminotransferase class I/II-fold pyridoxal phosphate-dependent enzyme</fullName>
    </submittedName>
</protein>
<organism evidence="2 3">
    <name type="scientific">Methanogenium organophilum</name>
    <dbReference type="NCBI Taxonomy" id="2199"/>
    <lineage>
        <taxon>Archaea</taxon>
        <taxon>Methanobacteriati</taxon>
        <taxon>Methanobacteriota</taxon>
        <taxon>Stenosarchaea group</taxon>
        <taxon>Methanomicrobia</taxon>
        <taxon>Methanomicrobiales</taxon>
        <taxon>Methanomicrobiaceae</taxon>
        <taxon>Methanogenium</taxon>
    </lineage>
</organism>
<gene>
    <name evidence="2" type="ORF">OU421_05905</name>
</gene>
<dbReference type="Gene3D" id="3.90.1150.10">
    <property type="entry name" value="Aspartate Aminotransferase, domain 1"/>
    <property type="match status" value="1"/>
</dbReference>
<dbReference type="GO" id="GO:0030170">
    <property type="term" value="F:pyridoxal phosphate binding"/>
    <property type="evidence" value="ECO:0007669"/>
    <property type="project" value="InterPro"/>
</dbReference>
<keyword evidence="2" id="KW-0032">Aminotransferase</keyword>
<dbReference type="InterPro" id="IPR015421">
    <property type="entry name" value="PyrdxlP-dep_Trfase_major"/>
</dbReference>